<dbReference type="InterPro" id="IPR027256">
    <property type="entry name" value="P-typ_ATPase_IB"/>
</dbReference>
<dbReference type="PROSITE" id="PS50846">
    <property type="entry name" value="HMA_2"/>
    <property type="match status" value="1"/>
</dbReference>
<dbReference type="InterPro" id="IPR023214">
    <property type="entry name" value="HAD_sf"/>
</dbReference>
<feature type="transmembrane region" description="Helical" evidence="12">
    <location>
        <begin position="551"/>
        <end position="574"/>
    </location>
</feature>
<evidence type="ECO:0000256" key="13">
    <source>
        <dbReference type="SAM" id="MobiDB-lite"/>
    </source>
</evidence>
<keyword evidence="16" id="KW-1185">Reference proteome</keyword>
<dbReference type="Proteomes" id="UP000054928">
    <property type="component" value="Unassembled WGS sequence"/>
</dbReference>
<dbReference type="InterPro" id="IPR008250">
    <property type="entry name" value="ATPase_P-typ_transduc_dom_A_sf"/>
</dbReference>
<evidence type="ECO:0000256" key="1">
    <source>
        <dbReference type="ARBA" id="ARBA00004127"/>
    </source>
</evidence>
<feature type="transmembrane region" description="Helical" evidence="12">
    <location>
        <begin position="603"/>
        <end position="621"/>
    </location>
</feature>
<feature type="region of interest" description="Disordered" evidence="13">
    <location>
        <begin position="1"/>
        <end position="28"/>
    </location>
</feature>
<evidence type="ECO:0000313" key="15">
    <source>
        <dbReference type="EMBL" id="CEG48955.1"/>
    </source>
</evidence>
<dbReference type="SFLD" id="SFLDS00003">
    <property type="entry name" value="Haloacid_Dehalogenase"/>
    <property type="match status" value="1"/>
</dbReference>
<evidence type="ECO:0000256" key="4">
    <source>
        <dbReference type="ARBA" id="ARBA00022448"/>
    </source>
</evidence>
<dbReference type="RefSeq" id="XP_024585324.1">
    <property type="nucleotide sequence ID" value="XM_024720090.1"/>
</dbReference>
<feature type="transmembrane region" description="Helical" evidence="12">
    <location>
        <begin position="799"/>
        <end position="823"/>
    </location>
</feature>
<dbReference type="Gene3D" id="3.30.70.100">
    <property type="match status" value="1"/>
</dbReference>
<evidence type="ECO:0000256" key="11">
    <source>
        <dbReference type="ARBA" id="ARBA00023136"/>
    </source>
</evidence>
<dbReference type="NCBIfam" id="TIGR01511">
    <property type="entry name" value="ATPase-IB1_Cu"/>
    <property type="match status" value="1"/>
</dbReference>
<dbReference type="Gene3D" id="2.70.150.10">
    <property type="entry name" value="Calcium-transporting ATPase, cytoplasmic transduction domain A"/>
    <property type="match status" value="1"/>
</dbReference>
<keyword evidence="8 12" id="KW-0067">ATP-binding</keyword>
<feature type="compositionally biased region" description="Basic residues" evidence="13">
    <location>
        <begin position="1"/>
        <end position="12"/>
    </location>
</feature>
<dbReference type="InterPro" id="IPR059000">
    <property type="entry name" value="ATPase_P-type_domA"/>
</dbReference>
<keyword evidence="6 12" id="KW-0479">Metal-binding</keyword>
<evidence type="ECO:0000256" key="5">
    <source>
        <dbReference type="ARBA" id="ARBA00022692"/>
    </source>
</evidence>
<dbReference type="SUPFAM" id="SSF81653">
    <property type="entry name" value="Calcium ATPase, transduction domain A"/>
    <property type="match status" value="1"/>
</dbReference>
<feature type="transmembrane region" description="Helical" evidence="12">
    <location>
        <begin position="1146"/>
        <end position="1170"/>
    </location>
</feature>
<dbReference type="FunFam" id="3.30.70.100:FF:000001">
    <property type="entry name" value="ATPase copper transporting beta"/>
    <property type="match status" value="1"/>
</dbReference>
<dbReference type="Gene3D" id="3.40.50.1000">
    <property type="entry name" value="HAD superfamily/HAD-like"/>
    <property type="match status" value="1"/>
</dbReference>
<dbReference type="GO" id="GO:0055070">
    <property type="term" value="P:copper ion homeostasis"/>
    <property type="evidence" value="ECO:0007669"/>
    <property type="project" value="TreeGrafter"/>
</dbReference>
<dbReference type="InterPro" id="IPR036412">
    <property type="entry name" value="HAD-like_sf"/>
</dbReference>
<reference evidence="16" key="1">
    <citation type="submission" date="2014-09" db="EMBL/GenBank/DDBJ databases">
        <authorList>
            <person name="Sharma Rahul"/>
            <person name="Thines Marco"/>
        </authorList>
    </citation>
    <scope>NUCLEOTIDE SEQUENCE [LARGE SCALE GENOMIC DNA]</scope>
</reference>
<dbReference type="Pfam" id="PF00702">
    <property type="entry name" value="Hydrolase"/>
    <property type="match status" value="1"/>
</dbReference>
<dbReference type="SFLD" id="SFLDG00002">
    <property type="entry name" value="C1.7:_P-type_atpase_like"/>
    <property type="match status" value="1"/>
</dbReference>
<dbReference type="PANTHER" id="PTHR43520">
    <property type="entry name" value="ATP7, ISOFORM B"/>
    <property type="match status" value="1"/>
</dbReference>
<dbReference type="PRINTS" id="PR00943">
    <property type="entry name" value="CUATPASE"/>
</dbReference>
<keyword evidence="7 12" id="KW-0547">Nucleotide-binding</keyword>
<evidence type="ECO:0000256" key="7">
    <source>
        <dbReference type="ARBA" id="ARBA00022741"/>
    </source>
</evidence>
<dbReference type="SUPFAM" id="SSF56784">
    <property type="entry name" value="HAD-like"/>
    <property type="match status" value="1"/>
</dbReference>
<comment type="similarity">
    <text evidence="2 12">Belongs to the cation transport ATPase (P-type) (TC 3.A.3) family. Type IB subfamily.</text>
</comment>
<dbReference type="CDD" id="cd00371">
    <property type="entry name" value="HMA"/>
    <property type="match status" value="1"/>
</dbReference>
<dbReference type="PANTHER" id="PTHR43520:SF8">
    <property type="entry name" value="P-TYPE CU(+) TRANSPORTER"/>
    <property type="match status" value="1"/>
</dbReference>
<dbReference type="InterPro" id="IPR023298">
    <property type="entry name" value="ATPase_P-typ_TM_dom_sf"/>
</dbReference>
<name>A0A0N7L858_PLAHL</name>
<organism evidence="15 16">
    <name type="scientific">Plasmopara halstedii</name>
    <name type="common">Downy mildew of sunflower</name>
    <dbReference type="NCBI Taxonomy" id="4781"/>
    <lineage>
        <taxon>Eukaryota</taxon>
        <taxon>Sar</taxon>
        <taxon>Stramenopiles</taxon>
        <taxon>Oomycota</taxon>
        <taxon>Peronosporomycetes</taxon>
        <taxon>Peronosporales</taxon>
        <taxon>Peronosporaceae</taxon>
        <taxon>Plasmopara</taxon>
    </lineage>
</organism>
<dbReference type="Pfam" id="PF00403">
    <property type="entry name" value="HMA"/>
    <property type="match status" value="1"/>
</dbReference>
<dbReference type="SUPFAM" id="SSF55008">
    <property type="entry name" value="HMA, heavy metal-associated domain"/>
    <property type="match status" value="1"/>
</dbReference>
<evidence type="ECO:0000256" key="8">
    <source>
        <dbReference type="ARBA" id="ARBA00022840"/>
    </source>
</evidence>
<dbReference type="InterPro" id="IPR044492">
    <property type="entry name" value="P_typ_ATPase_HD_dom"/>
</dbReference>
<feature type="transmembrane region" description="Helical" evidence="12">
    <location>
        <begin position="1121"/>
        <end position="1140"/>
    </location>
</feature>
<dbReference type="GO" id="GO:0005507">
    <property type="term" value="F:copper ion binding"/>
    <property type="evidence" value="ECO:0007669"/>
    <property type="project" value="TreeGrafter"/>
</dbReference>
<keyword evidence="11 12" id="KW-0472">Membrane</keyword>
<evidence type="ECO:0000256" key="9">
    <source>
        <dbReference type="ARBA" id="ARBA00022967"/>
    </source>
</evidence>
<dbReference type="SUPFAM" id="SSF81665">
    <property type="entry name" value="Calcium ATPase, transmembrane domain M"/>
    <property type="match status" value="1"/>
</dbReference>
<dbReference type="InterPro" id="IPR036163">
    <property type="entry name" value="HMA_dom_sf"/>
</dbReference>
<feature type="transmembrane region" description="Helical" evidence="12">
    <location>
        <begin position="757"/>
        <end position="779"/>
    </location>
</feature>
<evidence type="ECO:0000256" key="3">
    <source>
        <dbReference type="ARBA" id="ARBA00012517"/>
    </source>
</evidence>
<dbReference type="EMBL" id="CCYD01003042">
    <property type="protein sequence ID" value="CEG48955.1"/>
    <property type="molecule type" value="Genomic_DNA"/>
</dbReference>
<dbReference type="OMA" id="GCCTRIE"/>
<dbReference type="InterPro" id="IPR006121">
    <property type="entry name" value="HMA_dom"/>
</dbReference>
<dbReference type="InterPro" id="IPR018303">
    <property type="entry name" value="ATPase_P-typ_P_site"/>
</dbReference>
<dbReference type="Pfam" id="PF00122">
    <property type="entry name" value="E1-E2_ATPase"/>
    <property type="match status" value="1"/>
</dbReference>
<dbReference type="FunFam" id="2.70.150.10:FF:000002">
    <property type="entry name" value="Copper-transporting ATPase 1, putative"/>
    <property type="match status" value="1"/>
</dbReference>
<dbReference type="AlphaFoldDB" id="A0A0N7L858"/>
<dbReference type="STRING" id="4781.A0A0N7L858"/>
<dbReference type="SFLD" id="SFLDF00027">
    <property type="entry name" value="p-type_atpase"/>
    <property type="match status" value="1"/>
</dbReference>
<keyword evidence="4" id="KW-0813">Transport</keyword>
<dbReference type="GO" id="GO:0016887">
    <property type="term" value="F:ATP hydrolysis activity"/>
    <property type="evidence" value="ECO:0007669"/>
    <property type="project" value="InterPro"/>
</dbReference>
<dbReference type="InterPro" id="IPR023299">
    <property type="entry name" value="ATPase_P-typ_cyto_dom_N"/>
</dbReference>
<dbReference type="GO" id="GO:0012505">
    <property type="term" value="C:endomembrane system"/>
    <property type="evidence" value="ECO:0007669"/>
    <property type="project" value="UniProtKB-SubCell"/>
</dbReference>
<keyword evidence="9" id="KW-1278">Translocase</keyword>
<dbReference type="GeneID" id="36401800"/>
<keyword evidence="5 12" id="KW-0812">Transmembrane</keyword>
<evidence type="ECO:0000259" key="14">
    <source>
        <dbReference type="PROSITE" id="PS50846"/>
    </source>
</evidence>
<dbReference type="InterPro" id="IPR001757">
    <property type="entry name" value="P_typ_ATPase"/>
</dbReference>
<accession>A0A0N7L858</accession>
<dbReference type="GO" id="GO:0140581">
    <property type="term" value="F:P-type monovalent copper transporter activity"/>
    <property type="evidence" value="ECO:0007669"/>
    <property type="project" value="UniProtKB-EC"/>
</dbReference>
<dbReference type="PRINTS" id="PR00119">
    <property type="entry name" value="CATATPASE"/>
</dbReference>
<dbReference type="CDD" id="cd02094">
    <property type="entry name" value="P-type_ATPase_Cu-like"/>
    <property type="match status" value="1"/>
</dbReference>
<dbReference type="PROSITE" id="PS01229">
    <property type="entry name" value="COF_2"/>
    <property type="match status" value="1"/>
</dbReference>
<comment type="subcellular location">
    <subcellularLocation>
        <location evidence="1">Endomembrane system</location>
        <topology evidence="1">Multi-pass membrane protein</topology>
    </subcellularLocation>
    <subcellularLocation>
        <location evidence="12">Membrane</location>
    </subcellularLocation>
</comment>
<evidence type="ECO:0000256" key="10">
    <source>
        <dbReference type="ARBA" id="ARBA00022989"/>
    </source>
</evidence>
<keyword evidence="10 12" id="KW-1133">Transmembrane helix</keyword>
<feature type="domain" description="HMA" evidence="14">
    <location>
        <begin position="306"/>
        <end position="372"/>
    </location>
</feature>
<dbReference type="NCBIfam" id="TIGR01525">
    <property type="entry name" value="ATPase-IB_hvy"/>
    <property type="match status" value="1"/>
</dbReference>
<dbReference type="GO" id="GO:0016020">
    <property type="term" value="C:membrane"/>
    <property type="evidence" value="ECO:0007669"/>
    <property type="project" value="UniProtKB-SubCell"/>
</dbReference>
<proteinExistence type="inferred from homology"/>
<dbReference type="GO" id="GO:0043682">
    <property type="term" value="F:P-type divalent copper transporter activity"/>
    <property type="evidence" value="ECO:0007669"/>
    <property type="project" value="TreeGrafter"/>
</dbReference>
<dbReference type="PROSITE" id="PS00154">
    <property type="entry name" value="ATPASE_E1_E2"/>
    <property type="match status" value="1"/>
</dbReference>
<dbReference type="EC" id="7.2.2.8" evidence="3"/>
<evidence type="ECO:0000313" key="16">
    <source>
        <dbReference type="Proteomes" id="UP000054928"/>
    </source>
</evidence>
<protein>
    <recommendedName>
        <fullName evidence="3">P-type Cu(+) transporter</fullName>
        <ecNumber evidence="3">7.2.2.8</ecNumber>
    </recommendedName>
</protein>
<dbReference type="GO" id="GO:0005524">
    <property type="term" value="F:ATP binding"/>
    <property type="evidence" value="ECO:0007669"/>
    <property type="project" value="UniProtKB-UniRule"/>
</dbReference>
<dbReference type="OrthoDB" id="432719at2759"/>
<evidence type="ECO:0000256" key="2">
    <source>
        <dbReference type="ARBA" id="ARBA00006024"/>
    </source>
</evidence>
<dbReference type="NCBIfam" id="TIGR01494">
    <property type="entry name" value="ATPase_P-type"/>
    <property type="match status" value="2"/>
</dbReference>
<dbReference type="SUPFAM" id="SSF81660">
    <property type="entry name" value="Metal cation-transporting ATPase, ATP-binding domain N"/>
    <property type="match status" value="1"/>
</dbReference>
<feature type="transmembrane region" description="Helical" evidence="12">
    <location>
        <begin position="471"/>
        <end position="492"/>
    </location>
</feature>
<dbReference type="Gene3D" id="3.40.1110.10">
    <property type="entry name" value="Calcium-transporting ATPase, cytoplasmic domain N"/>
    <property type="match status" value="1"/>
</dbReference>
<sequence>MGKRKGRRRKASLKSYGSANAGLPDPSYARNCCDGFNSDEGKTTVSGSSGDDDEEVIDAQADAIDSCANKEKMKMGSCCKRKNDEKMDESCSFKNKSNCNEKRAEIMKTDVKVVHISTNIDNFCDQTGSKPLNCCSSKQRATLNDPDVSAIDFQKKCCASRVVQASSSPYCYVSNRIAINANDRNICESNKTTSLSKCCSKAASIKADADDCCGNRNKVKTSKLYMSNSQTPSLGNCCSSPLMANQEPSNSGCYSIGAQDLSPPERSSSFLERLMEFRRDRGASLEKQRFQSTNLGPKTKSNESLEVLRLNISGMTCNGCCTRIEKFMSTQRGVTDVNVSLLTSRGVFCFDPQLVTAKTIEDTVASLGFEPSVLSSDDLVSVMLYFGQPERSIQAQKLALAISGVVRVKDVKNQKALGKALIVEYNPDLIGARRICNYLSQELGSAVQASTPRTPSVRASAEEMQRIAKHLLWSSLLSLPVILIEFVLPVLYPSSRTNLEDVGFFGSANRLSIKDAVELACATPVLFLIARPIHESAFLALRYGGRVTMDVLISLSACTAYAFSIFTVVSGAIAKSQPQDSQADQLTKLPEHSAQDDSLRKNTFFQVTVFLVTLILVGRFIETLVKARASNSVDSLLRMQAKTAILLEEGDEKELYIDVALVERGDLLKVLPGTRIPTDGVVVKGACVLDESMVTGEAHKVAKEPGDIVIGGSINFHGVLIMQVSHTIHESMLARMVRLVGEAQASRGLRQSVADAVAAYFTTFIIILAGLIFLVWYSLAMYGQVETQGWAPFPFALRFAITVLVISCPCAISLAVPTAIMIATTKGSQIGILFKGGRALEAFEEVNAVVFDKTGTLTSAQLEVSSVFTLQTSMTESQLWSFVAAVEKSSEHSIGRALLAHAITHLQGSQVDEAEIFEAIPGCGVHCTVRGVDVHLGSLVWLRQQTYAGSRTLNVPPEFILTNKRFQSEGSIVVFVVVDGELVSAIALRDTLRPEAKRVIEQVKRYGIQPWILTGDQRGTAKTVAATLGVPESSVLAECLPHQKVDKVRLLQSLGLRVAFVGDGVNDAPALATADVGVALGAGTDVALDAADVVLVKDDLRDLLNARALSNATNRRIKHNFAWGFMYNLLMMPIACGALYAPLGIWIPPALAGLSELLSSVPVILFSLLLNRWKPPFGGDWGLKQNHLTIDVIESTPLLSKHG</sequence>
<evidence type="ECO:0000256" key="12">
    <source>
        <dbReference type="RuleBase" id="RU362081"/>
    </source>
</evidence>
<evidence type="ECO:0000256" key="6">
    <source>
        <dbReference type="ARBA" id="ARBA00022723"/>
    </source>
</evidence>